<protein>
    <recommendedName>
        <fullName evidence="3 8">6-carboxy-5,6,7,8-tetrahydropterin synthase</fullName>
        <ecNumber evidence="8">4.-.-.-</ecNumber>
    </recommendedName>
</protein>
<comment type="cofactor">
    <cofactor evidence="8 10">
        <name>Zn(2+)</name>
        <dbReference type="ChEBI" id="CHEBI:29105"/>
    </cofactor>
    <text evidence="8 10">Binds 1 zinc ion per subunit.</text>
</comment>
<dbReference type="GO" id="GO:0046872">
    <property type="term" value="F:metal ion binding"/>
    <property type="evidence" value="ECO:0007669"/>
    <property type="project" value="UniProtKB-KW"/>
</dbReference>
<evidence type="ECO:0000256" key="10">
    <source>
        <dbReference type="PIRSR" id="PIRSR006113-2"/>
    </source>
</evidence>
<dbReference type="AlphaFoldDB" id="A0A1W2A6Z1"/>
<evidence type="ECO:0000256" key="4">
    <source>
        <dbReference type="ARBA" id="ARBA00022723"/>
    </source>
</evidence>
<evidence type="ECO:0000313" key="11">
    <source>
        <dbReference type="EMBL" id="SMC56444.1"/>
    </source>
</evidence>
<feature type="active site" description="Charge relay system" evidence="9">
    <location>
        <position position="122"/>
    </location>
</feature>
<dbReference type="Proteomes" id="UP000192418">
    <property type="component" value="Unassembled WGS sequence"/>
</dbReference>
<evidence type="ECO:0000256" key="1">
    <source>
        <dbReference type="ARBA" id="ARBA00005061"/>
    </source>
</evidence>
<dbReference type="GO" id="GO:0008616">
    <property type="term" value="P:tRNA queuosine(34) biosynthetic process"/>
    <property type="evidence" value="ECO:0007669"/>
    <property type="project" value="UniProtKB-KW"/>
</dbReference>
<keyword evidence="5 8" id="KW-0862">Zinc</keyword>
<dbReference type="InterPro" id="IPR007115">
    <property type="entry name" value="6-PTP_synth/QueD"/>
</dbReference>
<dbReference type="PANTHER" id="PTHR12589">
    <property type="entry name" value="PYRUVOYL TETRAHYDROBIOPTERIN SYNTHASE"/>
    <property type="match status" value="1"/>
</dbReference>
<keyword evidence="8" id="KW-0671">Queuosine biosynthesis</keyword>
<dbReference type="PANTHER" id="PTHR12589:SF7">
    <property type="entry name" value="6-PYRUVOYL TETRAHYDROBIOPTERIN SYNTHASE"/>
    <property type="match status" value="1"/>
</dbReference>
<proteinExistence type="inferred from homology"/>
<keyword evidence="4 8" id="KW-0479">Metal-binding</keyword>
<evidence type="ECO:0000256" key="2">
    <source>
        <dbReference type="ARBA" id="ARBA00008900"/>
    </source>
</evidence>
<dbReference type="EC" id="4.-.-.-" evidence="8"/>
<dbReference type="PIRSF" id="PIRSF006113">
    <property type="entry name" value="PTP_synth"/>
    <property type="match status" value="1"/>
</dbReference>
<keyword evidence="6 8" id="KW-0456">Lyase</keyword>
<dbReference type="Pfam" id="PF01242">
    <property type="entry name" value="PTPS"/>
    <property type="match status" value="1"/>
</dbReference>
<comment type="pathway">
    <text evidence="1 8">Purine metabolism; 7-cyano-7-deazaguanine biosynthesis.</text>
</comment>
<dbReference type="OrthoDB" id="9804698at2"/>
<name>A0A1W2A6Z1_9BACT</name>
<sequence>MLTITRQFKFDAAHRLFLKNLTHRENHDIFGKCSKVHGHTYCLKITISGKVQPTGMILNFTDLKRIVETRIIDRYDHSFLNDLDEYKDLPTTAENMALYIFKALSPCLKSRDLTLTRVVLYETPDSWATVTSDV</sequence>
<dbReference type="UniPathway" id="UPA00391"/>
<accession>A0A1W2A6Z1</accession>
<feature type="active site" description="Charge relay system" evidence="9">
    <location>
        <position position="77"/>
    </location>
</feature>
<dbReference type="SUPFAM" id="SSF55620">
    <property type="entry name" value="Tetrahydrobiopterin biosynthesis enzymes-like"/>
    <property type="match status" value="1"/>
</dbReference>
<feature type="active site" description="Proton acceptor" evidence="9">
    <location>
        <position position="33"/>
    </location>
</feature>
<evidence type="ECO:0000256" key="9">
    <source>
        <dbReference type="PIRSR" id="PIRSR006113-1"/>
    </source>
</evidence>
<dbReference type="InterPro" id="IPR038418">
    <property type="entry name" value="6-PTP_synth/QueD_sf"/>
</dbReference>
<evidence type="ECO:0000256" key="8">
    <source>
        <dbReference type="PIRNR" id="PIRNR006113"/>
    </source>
</evidence>
<dbReference type="EMBL" id="FWXY01000004">
    <property type="protein sequence ID" value="SMC56444.1"/>
    <property type="molecule type" value="Genomic_DNA"/>
</dbReference>
<evidence type="ECO:0000256" key="7">
    <source>
        <dbReference type="ARBA" id="ARBA00048807"/>
    </source>
</evidence>
<comment type="similarity">
    <text evidence="2 8">Belongs to the PTPS family. QueD subfamily.</text>
</comment>
<dbReference type="GO" id="GO:0070497">
    <property type="term" value="F:6-carboxytetrahydropterin synthase activity"/>
    <property type="evidence" value="ECO:0007669"/>
    <property type="project" value="UniProtKB-EC"/>
</dbReference>
<dbReference type="Gene3D" id="3.30.479.10">
    <property type="entry name" value="6-pyruvoyl tetrahydropterin synthase/QueD"/>
    <property type="match status" value="1"/>
</dbReference>
<feature type="binding site" evidence="10">
    <location>
        <position position="14"/>
    </location>
    <ligand>
        <name>Zn(2+)</name>
        <dbReference type="ChEBI" id="CHEBI:29105"/>
    </ligand>
</feature>
<dbReference type="RefSeq" id="WP_084067423.1">
    <property type="nucleotide sequence ID" value="NZ_FWXY01000004.1"/>
</dbReference>
<dbReference type="STRING" id="1121400.SAMN02746065_104204"/>
<evidence type="ECO:0000256" key="6">
    <source>
        <dbReference type="ARBA" id="ARBA00023239"/>
    </source>
</evidence>
<feature type="binding site" evidence="10">
    <location>
        <position position="37"/>
    </location>
    <ligand>
        <name>Zn(2+)</name>
        <dbReference type="ChEBI" id="CHEBI:29105"/>
    </ligand>
</feature>
<comment type="catalytic activity">
    <reaction evidence="7 8">
        <text>7,8-dihydroneopterin 3'-triphosphate + H2O = 6-carboxy-5,6,7,8-tetrahydropterin + triphosphate + acetaldehyde + 2 H(+)</text>
        <dbReference type="Rhea" id="RHEA:27966"/>
        <dbReference type="ChEBI" id="CHEBI:15343"/>
        <dbReference type="ChEBI" id="CHEBI:15377"/>
        <dbReference type="ChEBI" id="CHEBI:15378"/>
        <dbReference type="ChEBI" id="CHEBI:18036"/>
        <dbReference type="ChEBI" id="CHEBI:58462"/>
        <dbReference type="ChEBI" id="CHEBI:61032"/>
        <dbReference type="EC" id="4.1.2.50"/>
    </reaction>
</comment>
<evidence type="ECO:0000256" key="5">
    <source>
        <dbReference type="ARBA" id="ARBA00022833"/>
    </source>
</evidence>
<keyword evidence="12" id="KW-1185">Reference proteome</keyword>
<evidence type="ECO:0000256" key="3">
    <source>
        <dbReference type="ARBA" id="ARBA00018141"/>
    </source>
</evidence>
<gene>
    <name evidence="11" type="ORF">SAMN02746065_104204</name>
</gene>
<evidence type="ECO:0000313" key="12">
    <source>
        <dbReference type="Proteomes" id="UP000192418"/>
    </source>
</evidence>
<organism evidence="11 12">
    <name type="scientific">Desulfocicer vacuolatum DSM 3385</name>
    <dbReference type="NCBI Taxonomy" id="1121400"/>
    <lineage>
        <taxon>Bacteria</taxon>
        <taxon>Pseudomonadati</taxon>
        <taxon>Thermodesulfobacteriota</taxon>
        <taxon>Desulfobacteria</taxon>
        <taxon>Desulfobacterales</taxon>
        <taxon>Desulfobacteraceae</taxon>
        <taxon>Desulfocicer</taxon>
    </lineage>
</organism>
<reference evidence="11 12" key="1">
    <citation type="submission" date="2017-04" db="EMBL/GenBank/DDBJ databases">
        <authorList>
            <person name="Afonso C.L."/>
            <person name="Miller P.J."/>
            <person name="Scott M.A."/>
            <person name="Spackman E."/>
            <person name="Goraichik I."/>
            <person name="Dimitrov K.M."/>
            <person name="Suarez D.L."/>
            <person name="Swayne D.E."/>
        </authorList>
    </citation>
    <scope>NUCLEOTIDE SEQUENCE [LARGE SCALE GENOMIC DNA]</scope>
    <source>
        <strain evidence="11 12">DSM 3385</strain>
    </source>
</reference>
<feature type="binding site" evidence="10">
    <location>
        <position position="39"/>
    </location>
    <ligand>
        <name>Zn(2+)</name>
        <dbReference type="ChEBI" id="CHEBI:29105"/>
    </ligand>
</feature>